<evidence type="ECO:0000313" key="2">
    <source>
        <dbReference type="EMBL" id="MBB5751675.1"/>
    </source>
</evidence>
<dbReference type="AlphaFoldDB" id="A0A7W9FJN4"/>
<dbReference type="InterPro" id="IPR016181">
    <property type="entry name" value="Acyl_CoA_acyltransferase"/>
</dbReference>
<dbReference type="PANTHER" id="PTHR31435">
    <property type="entry name" value="PROTEIN NATD1"/>
    <property type="match status" value="1"/>
</dbReference>
<dbReference type="Proteomes" id="UP000523821">
    <property type="component" value="Unassembled WGS sequence"/>
</dbReference>
<feature type="domain" description="N-acetyltransferase" evidence="1">
    <location>
        <begin position="6"/>
        <end position="91"/>
    </location>
</feature>
<dbReference type="PANTHER" id="PTHR31435:SF10">
    <property type="entry name" value="BSR4717 PROTEIN"/>
    <property type="match status" value="1"/>
</dbReference>
<dbReference type="InterPro" id="IPR045057">
    <property type="entry name" value="Gcn5-rel_NAT"/>
</dbReference>
<dbReference type="InterPro" id="IPR031165">
    <property type="entry name" value="GNAT_YJDJ"/>
</dbReference>
<proteinExistence type="predicted"/>
<accession>A0A7W9FJN4</accession>
<comment type="caution">
    <text evidence="2">The sequence shown here is derived from an EMBL/GenBank/DDBJ whole genome shotgun (WGS) entry which is preliminary data.</text>
</comment>
<name>A0A7W9FJN4_9HYPH</name>
<evidence type="ECO:0000313" key="3">
    <source>
        <dbReference type="Proteomes" id="UP000523821"/>
    </source>
</evidence>
<dbReference type="Pfam" id="PF14542">
    <property type="entry name" value="Acetyltransf_CG"/>
    <property type="match status" value="1"/>
</dbReference>
<protein>
    <recommendedName>
        <fullName evidence="1">N-acetyltransferase domain-containing protein</fullName>
    </recommendedName>
</protein>
<dbReference type="EMBL" id="JACHOO010000001">
    <property type="protein sequence ID" value="MBB5751675.1"/>
    <property type="molecule type" value="Genomic_DNA"/>
</dbReference>
<organism evidence="2 3">
    <name type="scientific">Prosthecomicrobium pneumaticum</name>
    <dbReference type="NCBI Taxonomy" id="81895"/>
    <lineage>
        <taxon>Bacteria</taxon>
        <taxon>Pseudomonadati</taxon>
        <taxon>Pseudomonadota</taxon>
        <taxon>Alphaproteobacteria</taxon>
        <taxon>Hyphomicrobiales</taxon>
        <taxon>Kaistiaceae</taxon>
        <taxon>Prosthecomicrobium</taxon>
    </lineage>
</organism>
<dbReference type="SUPFAM" id="SSF55729">
    <property type="entry name" value="Acyl-CoA N-acyltransferases (Nat)"/>
    <property type="match status" value="1"/>
</dbReference>
<gene>
    <name evidence="2" type="ORF">GGQ63_000718</name>
</gene>
<dbReference type="PROSITE" id="PS51729">
    <property type="entry name" value="GNAT_YJDJ"/>
    <property type="match status" value="1"/>
</dbReference>
<dbReference type="Gene3D" id="3.40.630.30">
    <property type="match status" value="1"/>
</dbReference>
<dbReference type="RefSeq" id="WP_183852547.1">
    <property type="nucleotide sequence ID" value="NZ_JACHOO010000001.1"/>
</dbReference>
<sequence length="94" mass="10457">MTGPFRENVEDERFELEVEGHVAFIAYRIVHGEMVLVHTEVPEALGGRGVGADLARRTFALLRSTGRKALVTCPYLVAWLGKHPEDRDVGTPLE</sequence>
<keyword evidence="3" id="KW-1185">Reference proteome</keyword>
<reference evidence="2 3" key="1">
    <citation type="submission" date="2020-08" db="EMBL/GenBank/DDBJ databases">
        <title>Genomic Encyclopedia of Type Strains, Phase IV (KMG-IV): sequencing the most valuable type-strain genomes for metagenomic binning, comparative biology and taxonomic classification.</title>
        <authorList>
            <person name="Goeker M."/>
        </authorList>
    </citation>
    <scope>NUCLEOTIDE SEQUENCE [LARGE SCALE GENOMIC DNA]</scope>
    <source>
        <strain evidence="2 3">DSM 16268</strain>
    </source>
</reference>
<evidence type="ECO:0000259" key="1">
    <source>
        <dbReference type="PROSITE" id="PS51729"/>
    </source>
</evidence>